<dbReference type="PROSITE" id="PS50042">
    <property type="entry name" value="CNMP_BINDING_3"/>
    <property type="match status" value="1"/>
</dbReference>
<dbReference type="InterPro" id="IPR014710">
    <property type="entry name" value="RmlC-like_jellyroll"/>
</dbReference>
<reference evidence="7 9" key="1">
    <citation type="submission" date="2015-07" db="EMBL/GenBank/DDBJ databases">
        <title>Fjat-14205 dsm 2895.</title>
        <authorList>
            <person name="Liu B."/>
            <person name="Wang J."/>
            <person name="Zhu Y."/>
            <person name="Liu G."/>
            <person name="Chen Q."/>
            <person name="Chen Z."/>
            <person name="Lan J."/>
            <person name="Che J."/>
            <person name="Ge C."/>
            <person name="Shi H."/>
            <person name="Pan Z."/>
            <person name="Liu X."/>
        </authorList>
    </citation>
    <scope>NUCLEOTIDE SEQUENCE [LARGE SCALE GENOMIC DNA]</scope>
    <source>
        <strain evidence="7 9">DSM 2895</strain>
    </source>
</reference>
<evidence type="ECO:0000313" key="7">
    <source>
        <dbReference type="EMBL" id="KON96657.1"/>
    </source>
</evidence>
<keyword evidence="2" id="KW-0238">DNA-binding</keyword>
<dbReference type="InterPro" id="IPR012318">
    <property type="entry name" value="HTH_CRP"/>
</dbReference>
<dbReference type="SMART" id="SM00419">
    <property type="entry name" value="HTH_CRP"/>
    <property type="match status" value="1"/>
</dbReference>
<keyword evidence="8" id="KW-0418">Kinase</keyword>
<dbReference type="SUPFAM" id="SSF46785">
    <property type="entry name" value="Winged helix' DNA-binding domain"/>
    <property type="match status" value="1"/>
</dbReference>
<name>A0A0D1W9R9_ANEMI</name>
<dbReference type="SUPFAM" id="SSF51206">
    <property type="entry name" value="cAMP-binding domain-like"/>
    <property type="match status" value="1"/>
</dbReference>
<dbReference type="InterPro" id="IPR036388">
    <property type="entry name" value="WH-like_DNA-bd_sf"/>
</dbReference>
<dbReference type="PANTHER" id="PTHR24567">
    <property type="entry name" value="CRP FAMILY TRANSCRIPTIONAL REGULATORY PROTEIN"/>
    <property type="match status" value="1"/>
</dbReference>
<dbReference type="CDD" id="cd00038">
    <property type="entry name" value="CAP_ED"/>
    <property type="match status" value="1"/>
</dbReference>
<dbReference type="RefSeq" id="WP_043066411.1">
    <property type="nucleotide sequence ID" value="NZ_BJOA01000118.1"/>
</dbReference>
<dbReference type="Proteomes" id="UP000037269">
    <property type="component" value="Unassembled WGS sequence"/>
</dbReference>
<dbReference type="GO" id="GO:0005829">
    <property type="term" value="C:cytosol"/>
    <property type="evidence" value="ECO:0007669"/>
    <property type="project" value="TreeGrafter"/>
</dbReference>
<dbReference type="InterPro" id="IPR018490">
    <property type="entry name" value="cNMP-bd_dom_sf"/>
</dbReference>
<organism evidence="7 9">
    <name type="scientific">Aneurinibacillus migulanus</name>
    <name type="common">Bacillus migulanus</name>
    <dbReference type="NCBI Taxonomy" id="47500"/>
    <lineage>
        <taxon>Bacteria</taxon>
        <taxon>Bacillati</taxon>
        <taxon>Bacillota</taxon>
        <taxon>Bacilli</taxon>
        <taxon>Bacillales</taxon>
        <taxon>Paenibacillaceae</taxon>
        <taxon>Aneurinibacillus group</taxon>
        <taxon>Aneurinibacillus</taxon>
    </lineage>
</organism>
<dbReference type="Pfam" id="PF00027">
    <property type="entry name" value="cNMP_binding"/>
    <property type="match status" value="1"/>
</dbReference>
<dbReference type="Proteomes" id="UP000182836">
    <property type="component" value="Unassembled WGS sequence"/>
</dbReference>
<dbReference type="GeneID" id="42306566"/>
<keyword evidence="8" id="KW-0808">Transferase</keyword>
<keyword evidence="4" id="KW-0804">Transcription</keyword>
<evidence type="ECO:0000313" key="8">
    <source>
        <dbReference type="EMBL" id="SDJ84697.1"/>
    </source>
</evidence>
<dbReference type="Gene3D" id="2.60.120.10">
    <property type="entry name" value="Jelly Rolls"/>
    <property type="match status" value="1"/>
</dbReference>
<dbReference type="OrthoDB" id="9812325at2"/>
<evidence type="ECO:0000256" key="4">
    <source>
        <dbReference type="ARBA" id="ARBA00023163"/>
    </source>
</evidence>
<feature type="domain" description="Cyclic nucleotide-binding" evidence="5">
    <location>
        <begin position="23"/>
        <end position="93"/>
    </location>
</feature>
<dbReference type="AlphaFoldDB" id="A0A0D1W9R9"/>
<evidence type="ECO:0000313" key="9">
    <source>
        <dbReference type="Proteomes" id="UP000037269"/>
    </source>
</evidence>
<dbReference type="InterPro" id="IPR000595">
    <property type="entry name" value="cNMP-bd_dom"/>
</dbReference>
<dbReference type="EMBL" id="LGUG01000004">
    <property type="protein sequence ID" value="KON96657.1"/>
    <property type="molecule type" value="Genomic_DNA"/>
</dbReference>
<dbReference type="PROSITE" id="PS51063">
    <property type="entry name" value="HTH_CRP_2"/>
    <property type="match status" value="1"/>
</dbReference>
<feature type="domain" description="HTH crp-type" evidence="6">
    <location>
        <begin position="136"/>
        <end position="208"/>
    </location>
</feature>
<sequence length="216" mass="24824">MVTIKVPESLYTYFEQAGNGVRIQAGEHIYMQGEQANRLYLIKKGRVRVYYISADGEELTLEIVEKGRIFGESSFLYQSTRQTTVDAVNGVELVSCTLEDLYPYLSQSKELTLILFQLLSNTCWHLSHQLKRSTFYDRYEKVASFLLDETAYPNKDKAISENCIPYSHEELAVCLGLNRVTVTKVLNDFKQKGWINLQYKKVIILNREALSALIKS</sequence>
<evidence type="ECO:0000313" key="10">
    <source>
        <dbReference type="Proteomes" id="UP000182836"/>
    </source>
</evidence>
<evidence type="ECO:0000256" key="1">
    <source>
        <dbReference type="ARBA" id="ARBA00023015"/>
    </source>
</evidence>
<dbReference type="PATRIC" id="fig|47500.8.peg.406"/>
<evidence type="ECO:0000259" key="5">
    <source>
        <dbReference type="PROSITE" id="PS50042"/>
    </source>
</evidence>
<dbReference type="GO" id="GO:0003700">
    <property type="term" value="F:DNA-binding transcription factor activity"/>
    <property type="evidence" value="ECO:0007669"/>
    <property type="project" value="TreeGrafter"/>
</dbReference>
<dbReference type="SMART" id="SM00100">
    <property type="entry name" value="cNMP"/>
    <property type="match status" value="1"/>
</dbReference>
<dbReference type="Pfam" id="PF13545">
    <property type="entry name" value="HTH_Crp_2"/>
    <property type="match status" value="1"/>
</dbReference>
<dbReference type="EMBL" id="FNED01000030">
    <property type="protein sequence ID" value="SDJ84697.1"/>
    <property type="molecule type" value="Genomic_DNA"/>
</dbReference>
<dbReference type="Gene3D" id="1.10.10.10">
    <property type="entry name" value="Winged helix-like DNA-binding domain superfamily/Winged helix DNA-binding domain"/>
    <property type="match status" value="1"/>
</dbReference>
<evidence type="ECO:0000256" key="2">
    <source>
        <dbReference type="ARBA" id="ARBA00023125"/>
    </source>
</evidence>
<dbReference type="InterPro" id="IPR050397">
    <property type="entry name" value="Env_Response_Regulators"/>
</dbReference>
<keyword evidence="3" id="KW-0010">Activator</keyword>
<evidence type="ECO:0000256" key="3">
    <source>
        <dbReference type="ARBA" id="ARBA00023159"/>
    </source>
</evidence>
<proteinExistence type="predicted"/>
<dbReference type="STRING" id="47500.AF333_15415"/>
<dbReference type="InterPro" id="IPR036390">
    <property type="entry name" value="WH_DNA-bd_sf"/>
</dbReference>
<dbReference type="PANTHER" id="PTHR24567:SF74">
    <property type="entry name" value="HTH-TYPE TRANSCRIPTIONAL REGULATOR ARCR"/>
    <property type="match status" value="1"/>
</dbReference>
<keyword evidence="1" id="KW-0805">Transcription regulation</keyword>
<reference evidence="8 10" key="2">
    <citation type="submission" date="2016-10" db="EMBL/GenBank/DDBJ databases">
        <authorList>
            <person name="de Groot N.N."/>
        </authorList>
    </citation>
    <scope>NUCLEOTIDE SEQUENCE [LARGE SCALE GENOMIC DNA]</scope>
    <source>
        <strain evidence="8 10">DSM 2895</strain>
    </source>
</reference>
<dbReference type="GO" id="GO:0016301">
    <property type="term" value="F:kinase activity"/>
    <property type="evidence" value="ECO:0007669"/>
    <property type="project" value="UniProtKB-KW"/>
</dbReference>
<evidence type="ECO:0000259" key="6">
    <source>
        <dbReference type="PROSITE" id="PS51063"/>
    </source>
</evidence>
<accession>A0A0D1W9R9</accession>
<protein>
    <submittedName>
        <fullName evidence="7">Crp/Fnr family transcriptional regulator</fullName>
    </submittedName>
    <submittedName>
        <fullName evidence="8">cAMP-binding domain of CRP or a regulatory subunit of cAMP-dependent protein kinases</fullName>
    </submittedName>
</protein>
<keyword evidence="9" id="KW-1185">Reference proteome</keyword>
<gene>
    <name evidence="7" type="ORF">AF333_15415</name>
    <name evidence="8" type="ORF">SAMN04487909_13015</name>
</gene>
<dbReference type="GO" id="GO:0003677">
    <property type="term" value="F:DNA binding"/>
    <property type="evidence" value="ECO:0007669"/>
    <property type="project" value="UniProtKB-KW"/>
</dbReference>